<sequence>MHAFKIISTSLSLLAGLAAGATTHCCNNGTEDVKDFCGSQSTLDHKIVAFCCGDTDPNSDTGCDEDINFPTGRAISVAAATTCTSGGQTGFIACSV</sequence>
<reference evidence="2" key="1">
    <citation type="submission" date="2021-06" db="EMBL/GenBank/DDBJ databases">
        <title>Comparative genomics, transcriptomics and evolutionary studies reveal genomic signatures of adaptation to plant cell wall in hemibiotrophic fungi.</title>
        <authorList>
            <consortium name="DOE Joint Genome Institute"/>
            <person name="Baroncelli R."/>
            <person name="Diaz J.F."/>
            <person name="Benocci T."/>
            <person name="Peng M."/>
            <person name="Battaglia E."/>
            <person name="Haridas S."/>
            <person name="Andreopoulos W."/>
            <person name="Labutti K."/>
            <person name="Pangilinan J."/>
            <person name="Floch G.L."/>
            <person name="Makela M.R."/>
            <person name="Henrissat B."/>
            <person name="Grigoriev I.V."/>
            <person name="Crouch J.A."/>
            <person name="De Vries R.P."/>
            <person name="Sukno S.A."/>
            <person name="Thon M.R."/>
        </authorList>
    </citation>
    <scope>NUCLEOTIDE SEQUENCE</scope>
    <source>
        <strain evidence="2">CBS 125086</strain>
    </source>
</reference>
<feature type="chain" id="PRO_5041911833" evidence="1">
    <location>
        <begin position="21"/>
        <end position="96"/>
    </location>
</feature>
<comment type="caution">
    <text evidence="2">The sequence shown here is derived from an EMBL/GenBank/DDBJ whole genome shotgun (WGS) entry which is preliminary data.</text>
</comment>
<evidence type="ECO:0000313" key="2">
    <source>
        <dbReference type="EMBL" id="KAK1579351.1"/>
    </source>
</evidence>
<dbReference type="Proteomes" id="UP001230504">
    <property type="component" value="Unassembled WGS sequence"/>
</dbReference>
<keyword evidence="3" id="KW-1185">Reference proteome</keyword>
<dbReference type="InterPro" id="IPR045634">
    <property type="entry name" value="DUF6413"/>
</dbReference>
<dbReference type="Pfam" id="PF19951">
    <property type="entry name" value="DUF6413"/>
    <property type="match status" value="1"/>
</dbReference>
<keyword evidence="1" id="KW-0732">Signal</keyword>
<evidence type="ECO:0000256" key="1">
    <source>
        <dbReference type="SAM" id="SignalP"/>
    </source>
</evidence>
<proteinExistence type="predicted"/>
<evidence type="ECO:0000313" key="3">
    <source>
        <dbReference type="Proteomes" id="UP001230504"/>
    </source>
</evidence>
<dbReference type="EMBL" id="JAHLJV010000067">
    <property type="protein sequence ID" value="KAK1579351.1"/>
    <property type="molecule type" value="Genomic_DNA"/>
</dbReference>
<gene>
    <name evidence="2" type="ORF">LY79DRAFT_564310</name>
</gene>
<accession>A0AAD8V0Q4</accession>
<organism evidence="2 3">
    <name type="scientific">Colletotrichum navitas</name>
    <dbReference type="NCBI Taxonomy" id="681940"/>
    <lineage>
        <taxon>Eukaryota</taxon>
        <taxon>Fungi</taxon>
        <taxon>Dikarya</taxon>
        <taxon>Ascomycota</taxon>
        <taxon>Pezizomycotina</taxon>
        <taxon>Sordariomycetes</taxon>
        <taxon>Hypocreomycetidae</taxon>
        <taxon>Glomerellales</taxon>
        <taxon>Glomerellaceae</taxon>
        <taxon>Colletotrichum</taxon>
        <taxon>Colletotrichum graminicola species complex</taxon>
    </lineage>
</organism>
<dbReference type="GeneID" id="85442877"/>
<dbReference type="RefSeq" id="XP_060410486.1">
    <property type="nucleotide sequence ID" value="XM_060558637.1"/>
</dbReference>
<feature type="signal peptide" evidence="1">
    <location>
        <begin position="1"/>
        <end position="20"/>
    </location>
</feature>
<protein>
    <submittedName>
        <fullName evidence="2">Uncharacterized protein</fullName>
    </submittedName>
</protein>
<name>A0AAD8V0Q4_9PEZI</name>
<dbReference type="AlphaFoldDB" id="A0AAD8V0Q4"/>